<dbReference type="InterPro" id="IPR007110">
    <property type="entry name" value="Ig-like_dom"/>
</dbReference>
<evidence type="ECO:0000256" key="3">
    <source>
        <dbReference type="ARBA" id="ARBA00023157"/>
    </source>
</evidence>
<dbReference type="Proteomes" id="UP000663891">
    <property type="component" value="Unassembled WGS sequence"/>
</dbReference>
<evidence type="ECO:0000256" key="5">
    <source>
        <dbReference type="SAM" id="MobiDB-lite"/>
    </source>
</evidence>
<accession>A0A814KK30</accession>
<dbReference type="PANTHER" id="PTHR47633:SF3">
    <property type="entry name" value="STRIATED MUSCLE PREFERENTIALLY EXPRESSED PROTEIN KINASE"/>
    <property type="match status" value="1"/>
</dbReference>
<dbReference type="SMART" id="SM00409">
    <property type="entry name" value="IG"/>
    <property type="match status" value="1"/>
</dbReference>
<dbReference type="SUPFAM" id="SSF48726">
    <property type="entry name" value="Immunoglobulin"/>
    <property type="match status" value="1"/>
</dbReference>
<dbReference type="AlphaFoldDB" id="A0A814KK30"/>
<keyword evidence="2" id="KW-0963">Cytoplasm</keyword>
<keyword evidence="3" id="KW-1015">Disulfide bond</keyword>
<dbReference type="InterPro" id="IPR003598">
    <property type="entry name" value="Ig_sub2"/>
</dbReference>
<evidence type="ECO:0000313" key="7">
    <source>
        <dbReference type="EMBL" id="CAF1053027.1"/>
    </source>
</evidence>
<organism evidence="7 8">
    <name type="scientific">Adineta steineri</name>
    <dbReference type="NCBI Taxonomy" id="433720"/>
    <lineage>
        <taxon>Eukaryota</taxon>
        <taxon>Metazoa</taxon>
        <taxon>Spiralia</taxon>
        <taxon>Gnathifera</taxon>
        <taxon>Rotifera</taxon>
        <taxon>Eurotatoria</taxon>
        <taxon>Bdelloidea</taxon>
        <taxon>Adinetida</taxon>
        <taxon>Adinetidae</taxon>
        <taxon>Adineta</taxon>
    </lineage>
</organism>
<feature type="domain" description="Ig-like" evidence="6">
    <location>
        <begin position="148"/>
        <end position="237"/>
    </location>
</feature>
<dbReference type="OrthoDB" id="6244967at2759"/>
<gene>
    <name evidence="7" type="ORF">VCS650_LOCUS17514</name>
</gene>
<feature type="region of interest" description="Disordered" evidence="5">
    <location>
        <begin position="236"/>
        <end position="256"/>
    </location>
</feature>
<dbReference type="InterPro" id="IPR036179">
    <property type="entry name" value="Ig-like_dom_sf"/>
</dbReference>
<keyword evidence="4" id="KW-0393">Immunoglobulin domain</keyword>
<reference evidence="7" key="1">
    <citation type="submission" date="2021-02" db="EMBL/GenBank/DDBJ databases">
        <authorList>
            <person name="Nowell W R."/>
        </authorList>
    </citation>
    <scope>NUCLEOTIDE SEQUENCE</scope>
</reference>
<dbReference type="InterPro" id="IPR003599">
    <property type="entry name" value="Ig_sub"/>
</dbReference>
<dbReference type="PROSITE" id="PS50835">
    <property type="entry name" value="IG_LIKE"/>
    <property type="match status" value="1"/>
</dbReference>
<evidence type="ECO:0000313" key="8">
    <source>
        <dbReference type="Proteomes" id="UP000663891"/>
    </source>
</evidence>
<dbReference type="Gene3D" id="2.60.40.10">
    <property type="entry name" value="Immunoglobulins"/>
    <property type="match status" value="1"/>
</dbReference>
<protein>
    <recommendedName>
        <fullName evidence="6">Ig-like domain-containing protein</fullName>
    </recommendedName>
</protein>
<name>A0A814KK30_9BILA</name>
<evidence type="ECO:0000256" key="1">
    <source>
        <dbReference type="ARBA" id="ARBA00004496"/>
    </source>
</evidence>
<dbReference type="InterPro" id="IPR013098">
    <property type="entry name" value="Ig_I-set"/>
</dbReference>
<dbReference type="InterPro" id="IPR013783">
    <property type="entry name" value="Ig-like_fold"/>
</dbReference>
<comment type="caution">
    <text evidence="7">The sequence shown here is derived from an EMBL/GenBank/DDBJ whole genome shotgun (WGS) entry which is preliminary data.</text>
</comment>
<dbReference type="GO" id="GO:0005737">
    <property type="term" value="C:cytoplasm"/>
    <property type="evidence" value="ECO:0007669"/>
    <property type="project" value="UniProtKB-SubCell"/>
</dbReference>
<evidence type="ECO:0000256" key="2">
    <source>
        <dbReference type="ARBA" id="ARBA00022490"/>
    </source>
</evidence>
<dbReference type="FunFam" id="2.60.40.10:FF:000425">
    <property type="entry name" value="Myosin light chain kinase"/>
    <property type="match status" value="1"/>
</dbReference>
<feature type="non-terminal residue" evidence="7">
    <location>
        <position position="296"/>
    </location>
</feature>
<evidence type="ECO:0000256" key="4">
    <source>
        <dbReference type="ARBA" id="ARBA00023319"/>
    </source>
</evidence>
<comment type="subcellular location">
    <subcellularLocation>
        <location evidence="1">Cytoplasm</location>
    </subcellularLocation>
</comment>
<dbReference type="PANTHER" id="PTHR47633">
    <property type="entry name" value="IMMUNOGLOBULIN"/>
    <property type="match status" value="1"/>
</dbReference>
<dbReference type="GO" id="GO:0004674">
    <property type="term" value="F:protein serine/threonine kinase activity"/>
    <property type="evidence" value="ECO:0007669"/>
    <property type="project" value="UniProtKB-KW"/>
</dbReference>
<dbReference type="EMBL" id="CAJNON010000161">
    <property type="protein sequence ID" value="CAF1053027.1"/>
    <property type="molecule type" value="Genomic_DNA"/>
</dbReference>
<proteinExistence type="predicted"/>
<sequence length="296" mass="32179">MIHADLNKPLELIFNVDEGNTSAISSQYKRGHNSRILANTSAGTTSNPYQPVEFLLSGGGGLSGYNTTVEEYTTGGSGTGGYTTTKTTTKRTITSADAGGYNEGTNKSLVRGIRPFDQVDLILQPDSSISSSKLLSTNLSSEQGGYSPYFNVSLHDQTVREGESVLFEIIVSAQPSAEIIWDKDDQLIGDDSAFRLDYYGDGRATLYIPEAFADDQGYYTCTVTNSHGTCRTTARLNVDSSGEGPSPKRRQLESSSNVYYRQGPTQTIESYSVYSKPSTTITQVTEETQVYRIPAH</sequence>
<dbReference type="SMART" id="SM00408">
    <property type="entry name" value="IGc2"/>
    <property type="match status" value="1"/>
</dbReference>
<evidence type="ECO:0000259" key="6">
    <source>
        <dbReference type="PROSITE" id="PS50835"/>
    </source>
</evidence>
<dbReference type="Pfam" id="PF07679">
    <property type="entry name" value="I-set"/>
    <property type="match status" value="1"/>
</dbReference>